<evidence type="ECO:0000256" key="1">
    <source>
        <dbReference type="SAM" id="SignalP"/>
    </source>
</evidence>
<keyword evidence="3" id="KW-1185">Reference proteome</keyword>
<evidence type="ECO:0008006" key="4">
    <source>
        <dbReference type="Google" id="ProtNLM"/>
    </source>
</evidence>
<gene>
    <name evidence="2" type="ORF">VitviT2T_012735</name>
</gene>
<dbReference type="EMBL" id="CP126655">
    <property type="protein sequence ID" value="WJZ93829.1"/>
    <property type="molecule type" value="Genomic_DNA"/>
</dbReference>
<evidence type="ECO:0000313" key="3">
    <source>
        <dbReference type="Proteomes" id="UP001227230"/>
    </source>
</evidence>
<keyword evidence="1" id="KW-0732">Signal</keyword>
<feature type="signal peptide" evidence="1">
    <location>
        <begin position="1"/>
        <end position="18"/>
    </location>
</feature>
<organism evidence="2 3">
    <name type="scientific">Vitis vinifera</name>
    <name type="common">Grape</name>
    <dbReference type="NCBI Taxonomy" id="29760"/>
    <lineage>
        <taxon>Eukaryota</taxon>
        <taxon>Viridiplantae</taxon>
        <taxon>Streptophyta</taxon>
        <taxon>Embryophyta</taxon>
        <taxon>Tracheophyta</taxon>
        <taxon>Spermatophyta</taxon>
        <taxon>Magnoliopsida</taxon>
        <taxon>eudicotyledons</taxon>
        <taxon>Gunneridae</taxon>
        <taxon>Pentapetalae</taxon>
        <taxon>rosids</taxon>
        <taxon>Vitales</taxon>
        <taxon>Vitaceae</taxon>
        <taxon>Viteae</taxon>
        <taxon>Vitis</taxon>
    </lineage>
</organism>
<feature type="chain" id="PRO_5046173405" description="Secreted protein" evidence="1">
    <location>
        <begin position="19"/>
        <end position="73"/>
    </location>
</feature>
<protein>
    <recommendedName>
        <fullName evidence="4">Secreted protein</fullName>
    </recommendedName>
</protein>
<proteinExistence type="predicted"/>
<sequence>MTLLALSGLVILVLSMLAESISQSVQRALCMISVRNTTWSKLYMGPGNPEPSLILVWISKWALELLVHIISMS</sequence>
<dbReference type="Proteomes" id="UP001227230">
    <property type="component" value="Chromosome 8"/>
</dbReference>
<accession>A0ABY9CEY6</accession>
<evidence type="ECO:0000313" key="2">
    <source>
        <dbReference type="EMBL" id="WJZ93829.1"/>
    </source>
</evidence>
<name>A0ABY9CEY6_VITVI</name>
<reference evidence="2 3" key="1">
    <citation type="journal article" date="2023" name="Hortic Res">
        <title>The complete reference genome for grapevine (Vitis vinifera L.) genetics and breeding.</title>
        <authorList>
            <person name="Shi X."/>
            <person name="Cao S."/>
            <person name="Wang X."/>
            <person name="Huang S."/>
            <person name="Wang Y."/>
            <person name="Liu Z."/>
            <person name="Liu W."/>
            <person name="Leng X."/>
            <person name="Peng Y."/>
            <person name="Wang N."/>
            <person name="Wang Y."/>
            <person name="Ma Z."/>
            <person name="Xu X."/>
            <person name="Zhang F."/>
            <person name="Xue H."/>
            <person name="Zhong H."/>
            <person name="Wang Y."/>
            <person name="Zhang K."/>
            <person name="Velt A."/>
            <person name="Avia K."/>
            <person name="Holtgrawe D."/>
            <person name="Grimplet J."/>
            <person name="Matus J.T."/>
            <person name="Ware D."/>
            <person name="Wu X."/>
            <person name="Wang H."/>
            <person name="Liu C."/>
            <person name="Fang Y."/>
            <person name="Rustenholz C."/>
            <person name="Cheng Z."/>
            <person name="Xiao H."/>
            <person name="Zhou Y."/>
        </authorList>
    </citation>
    <scope>NUCLEOTIDE SEQUENCE [LARGE SCALE GENOMIC DNA]</scope>
    <source>
        <strain evidence="3">cv. Pinot noir / PN40024</strain>
        <tissue evidence="2">Leaf</tissue>
    </source>
</reference>